<dbReference type="GO" id="GO:0006313">
    <property type="term" value="P:DNA transposition"/>
    <property type="evidence" value="ECO:0007669"/>
    <property type="project" value="InterPro"/>
</dbReference>
<dbReference type="AlphaFoldDB" id="A2SKG8"/>
<name>A2SKG8_METPP</name>
<organism evidence="3 4">
    <name type="scientific">Methylibium petroleiphilum (strain ATCC BAA-1232 / LMG 22953 / PM1)</name>
    <dbReference type="NCBI Taxonomy" id="420662"/>
    <lineage>
        <taxon>Bacteria</taxon>
        <taxon>Pseudomonadati</taxon>
        <taxon>Pseudomonadota</taxon>
        <taxon>Betaproteobacteria</taxon>
        <taxon>Burkholderiales</taxon>
        <taxon>Sphaerotilaceae</taxon>
        <taxon>Methylibium</taxon>
    </lineage>
</organism>
<keyword evidence="4" id="KW-1185">Reference proteome</keyword>
<feature type="compositionally biased region" description="Basic residues" evidence="1">
    <location>
        <begin position="220"/>
        <end position="233"/>
    </location>
</feature>
<sequence>MARLPRLIVPALPHVVSQRAQHGQTMVQDDTDRQSLMQLLREVAAQHHVAIHAYSVLESRLDLVATPEQASGLSLVMQSVARRHASAFNRRHGRVGGLWEGRFRAAVIEPTSWLLPCMVYVERLGHGAQAAAAVSLPCSSEAAHRGHAADPFLVHPAAYWALGNTPFEREMAYGSMLEHALPDRQVQAIEAALRGGWALGSDRFVAQLASASSRPVAPRPRGRPPKIRPAHQI</sequence>
<dbReference type="PANTHER" id="PTHR34322:SF2">
    <property type="entry name" value="TRANSPOSASE IS200-LIKE DOMAIN-CONTAINING PROTEIN"/>
    <property type="match status" value="1"/>
</dbReference>
<gene>
    <name evidence="3" type="ordered locus">Mpe_A3104</name>
</gene>
<dbReference type="GO" id="GO:0004803">
    <property type="term" value="F:transposase activity"/>
    <property type="evidence" value="ECO:0007669"/>
    <property type="project" value="InterPro"/>
</dbReference>
<evidence type="ECO:0000313" key="4">
    <source>
        <dbReference type="Proteomes" id="UP000000366"/>
    </source>
</evidence>
<evidence type="ECO:0000313" key="3">
    <source>
        <dbReference type="EMBL" id="ABM96057.1"/>
    </source>
</evidence>
<reference evidence="3 4" key="1">
    <citation type="journal article" date="2007" name="J. Bacteriol.">
        <title>Whole-genome analysis of the methyl tert-butyl ether-degrading beta-proteobacterium Methylibium petroleiphilum PM1.</title>
        <authorList>
            <person name="Kane S.R."/>
            <person name="Chakicherla A.Y."/>
            <person name="Chain P.S.G."/>
            <person name="Schmidt R."/>
            <person name="Shin M.W."/>
            <person name="Legler T.C."/>
            <person name="Scow K.M."/>
            <person name="Larimer F.W."/>
            <person name="Lucas S.M."/>
            <person name="Richardson P.M."/>
            <person name="Hristova K.R."/>
        </authorList>
    </citation>
    <scope>NUCLEOTIDE SEQUENCE [LARGE SCALE GENOMIC DNA]</scope>
    <source>
        <strain evidence="4">ATCC BAA-1232 / LMG 22953 / PM1</strain>
    </source>
</reference>
<dbReference type="InterPro" id="IPR002686">
    <property type="entry name" value="Transposase_17"/>
</dbReference>
<dbReference type="eggNOG" id="COG1943">
    <property type="taxonomic scope" value="Bacteria"/>
</dbReference>
<dbReference type="PANTHER" id="PTHR34322">
    <property type="entry name" value="TRANSPOSASE, Y1_TNP DOMAIN-CONTAINING"/>
    <property type="match status" value="1"/>
</dbReference>
<proteinExistence type="predicted"/>
<dbReference type="KEGG" id="mpt:Mpe_A3104"/>
<feature type="domain" description="Transposase IS200-like" evidence="2">
    <location>
        <begin position="9"/>
        <end position="124"/>
    </location>
</feature>
<evidence type="ECO:0000256" key="1">
    <source>
        <dbReference type="SAM" id="MobiDB-lite"/>
    </source>
</evidence>
<feature type="region of interest" description="Disordered" evidence="1">
    <location>
        <begin position="210"/>
        <end position="233"/>
    </location>
</feature>
<dbReference type="Gene3D" id="3.30.70.1290">
    <property type="entry name" value="Transposase IS200-like"/>
    <property type="match status" value="1"/>
</dbReference>
<dbReference type="STRING" id="420662.Mpe_A3104"/>
<dbReference type="Proteomes" id="UP000000366">
    <property type="component" value="Chromosome"/>
</dbReference>
<protein>
    <recommendedName>
        <fullName evidence="2">Transposase IS200-like domain-containing protein</fullName>
    </recommendedName>
</protein>
<dbReference type="EMBL" id="CP000555">
    <property type="protein sequence ID" value="ABM96057.1"/>
    <property type="molecule type" value="Genomic_DNA"/>
</dbReference>
<evidence type="ECO:0000259" key="2">
    <source>
        <dbReference type="SMART" id="SM01321"/>
    </source>
</evidence>
<dbReference type="HOGENOM" id="CLU_068226_1_2_4"/>
<dbReference type="SMART" id="SM01321">
    <property type="entry name" value="Y1_Tnp"/>
    <property type="match status" value="1"/>
</dbReference>
<accession>A2SKG8</accession>
<dbReference type="GO" id="GO:0003677">
    <property type="term" value="F:DNA binding"/>
    <property type="evidence" value="ECO:0007669"/>
    <property type="project" value="InterPro"/>
</dbReference>
<dbReference type="InterPro" id="IPR036515">
    <property type="entry name" value="Transposase_17_sf"/>
</dbReference>
<dbReference type="SUPFAM" id="SSF143422">
    <property type="entry name" value="Transposase IS200-like"/>
    <property type="match status" value="1"/>
</dbReference>